<organism evidence="1 5">
    <name type="scientific">Rotaria socialis</name>
    <dbReference type="NCBI Taxonomy" id="392032"/>
    <lineage>
        <taxon>Eukaryota</taxon>
        <taxon>Metazoa</taxon>
        <taxon>Spiralia</taxon>
        <taxon>Gnathifera</taxon>
        <taxon>Rotifera</taxon>
        <taxon>Eurotatoria</taxon>
        <taxon>Bdelloidea</taxon>
        <taxon>Philodinida</taxon>
        <taxon>Philodinidae</taxon>
        <taxon>Rotaria</taxon>
    </lineage>
</organism>
<reference evidence="1" key="1">
    <citation type="submission" date="2021-02" db="EMBL/GenBank/DDBJ databases">
        <authorList>
            <person name="Nowell W R."/>
        </authorList>
    </citation>
    <scope>NUCLEOTIDE SEQUENCE</scope>
</reference>
<evidence type="ECO:0000313" key="3">
    <source>
        <dbReference type="EMBL" id="CAF4115662.1"/>
    </source>
</evidence>
<dbReference type="Proteomes" id="UP000663833">
    <property type="component" value="Unassembled WGS sequence"/>
</dbReference>
<proteinExistence type="predicted"/>
<dbReference type="EMBL" id="CAJOBO010000061">
    <property type="protein sequence ID" value="CAF4115662.1"/>
    <property type="molecule type" value="Genomic_DNA"/>
</dbReference>
<dbReference type="AlphaFoldDB" id="A0A817S838"/>
<name>A0A817S838_9BILA</name>
<protein>
    <submittedName>
        <fullName evidence="1">Uncharacterized protein</fullName>
    </submittedName>
</protein>
<evidence type="ECO:0000313" key="4">
    <source>
        <dbReference type="EMBL" id="CAF4241672.1"/>
    </source>
</evidence>
<dbReference type="EMBL" id="CAJNYD010000701">
    <property type="protein sequence ID" value="CAF3289605.1"/>
    <property type="molecule type" value="Genomic_DNA"/>
</dbReference>
<comment type="caution">
    <text evidence="1">The sequence shown here is derived from an EMBL/GenBank/DDBJ whole genome shotgun (WGS) entry which is preliminary data.</text>
</comment>
<sequence length="196" mass="22648">MDRSQATKTYLEETNKLRLKLSRLEVKSIEEKASGEVLKWRRNFDTSSSIQLERVFNGIEKRKQEEVIALVNELRIALDEFKETSLRRLAELDGFISEKSLNDEGQVNYVKFELDSMDKKIECLQMNIIVKVVDTSRQRRSSTALTRNTLELNKVFDFNKPPSNSDSSTGFFQAIRNFFNRASSAGASYYNIDLPE</sequence>
<dbReference type="Proteomes" id="UP000663862">
    <property type="component" value="Unassembled WGS sequence"/>
</dbReference>
<evidence type="ECO:0000313" key="1">
    <source>
        <dbReference type="EMBL" id="CAF3289605.1"/>
    </source>
</evidence>
<accession>A0A817S838</accession>
<evidence type="ECO:0000313" key="5">
    <source>
        <dbReference type="Proteomes" id="UP000663833"/>
    </source>
</evidence>
<dbReference type="EMBL" id="CAJOBQ010000067">
    <property type="protein sequence ID" value="CAF4241672.1"/>
    <property type="molecule type" value="Genomic_DNA"/>
</dbReference>
<evidence type="ECO:0000313" key="2">
    <source>
        <dbReference type="EMBL" id="CAF3621253.1"/>
    </source>
</evidence>
<dbReference type="EMBL" id="CAJNYU010003023">
    <property type="protein sequence ID" value="CAF3621253.1"/>
    <property type="molecule type" value="Genomic_DNA"/>
</dbReference>
<dbReference type="Proteomes" id="UP000663869">
    <property type="component" value="Unassembled WGS sequence"/>
</dbReference>
<gene>
    <name evidence="2" type="ORF">FME351_LOCUS22947</name>
    <name evidence="3" type="ORF">HFQ381_LOCUS1966</name>
    <name evidence="1" type="ORF">LUA448_LOCUS7117</name>
    <name evidence="4" type="ORF">TSG867_LOCUS2515</name>
</gene>
<dbReference type="Proteomes" id="UP000663851">
    <property type="component" value="Unassembled WGS sequence"/>
</dbReference>